<evidence type="ECO:0000313" key="1">
    <source>
        <dbReference type="EMBL" id="AIZ16392.1"/>
    </source>
</evidence>
<dbReference type="HOGENOM" id="CLU_2566959_0_0_11"/>
<protein>
    <submittedName>
        <fullName evidence="1">Uncharacterized protein</fullName>
    </submittedName>
</protein>
<proteinExistence type="predicted"/>
<dbReference type="EMBL" id="CP007457">
    <property type="protein sequence ID" value="AIZ16392.1"/>
    <property type="molecule type" value="Genomic_DNA"/>
</dbReference>
<accession>A0A0A7I7Z9</accession>
<reference evidence="1 2" key="1">
    <citation type="journal article" date="2015" name="Genome Announc.">
        <title>Bifidobacterium pseudolongum Strain PV8-2, Isolated from a Stool Sample of an Anemic Kenyan Infant.</title>
        <authorList>
            <person name="Vazquez-Gutierrez P."/>
            <person name="Lacroix C."/>
            <person name="Chassard C."/>
            <person name="Klumpp J."/>
            <person name="Stevens M.J."/>
            <person name="Jans C."/>
        </authorList>
    </citation>
    <scope>NUCLEOTIDE SEQUENCE [LARGE SCALE GENOMIC DNA]</scope>
    <source>
        <strain evidence="1 2">PV8-2</strain>
    </source>
</reference>
<dbReference type="OrthoDB" id="3233927at2"/>
<dbReference type="Proteomes" id="UP000030636">
    <property type="component" value="Chromosome"/>
</dbReference>
<sequence>MSRNSRVKVVLNHPNVCRQLLNNTQLLDEVEYQVTGMAAVHPAIKVYRNSGVSRGNVVATIPMAVEDAHRGLLTDILGRVRI</sequence>
<dbReference type="KEGG" id="bpsp:AH67_05210"/>
<dbReference type="STRING" id="1447715.AH67_05210"/>
<name>A0A0A7I7Z9_9BIFI</name>
<dbReference type="RefSeq" id="WP_039171958.1">
    <property type="nucleotide sequence ID" value="NZ_CP007457.1"/>
</dbReference>
<dbReference type="AlphaFoldDB" id="A0A0A7I7Z9"/>
<evidence type="ECO:0000313" key="2">
    <source>
        <dbReference type="Proteomes" id="UP000030636"/>
    </source>
</evidence>
<organism evidence="1 2">
    <name type="scientific">Bifidobacterium pseudolongum PV8-2</name>
    <dbReference type="NCBI Taxonomy" id="1447715"/>
    <lineage>
        <taxon>Bacteria</taxon>
        <taxon>Bacillati</taxon>
        <taxon>Actinomycetota</taxon>
        <taxon>Actinomycetes</taxon>
        <taxon>Bifidobacteriales</taxon>
        <taxon>Bifidobacteriaceae</taxon>
        <taxon>Bifidobacterium</taxon>
    </lineage>
</organism>
<gene>
    <name evidence="1" type="ORF">AH67_05210</name>
</gene>
<keyword evidence="2" id="KW-1185">Reference proteome</keyword>